<feature type="transmembrane region" description="Helical" evidence="6">
    <location>
        <begin position="234"/>
        <end position="254"/>
    </location>
</feature>
<evidence type="ECO:0000256" key="3">
    <source>
        <dbReference type="ARBA" id="ARBA00022692"/>
    </source>
</evidence>
<dbReference type="Gene3D" id="1.20.1250.20">
    <property type="entry name" value="MFS general substrate transporter like domains"/>
    <property type="match status" value="2"/>
</dbReference>
<proteinExistence type="predicted"/>
<gene>
    <name evidence="8" type="ORF">ACFQO8_13130</name>
</gene>
<dbReference type="InterPro" id="IPR020846">
    <property type="entry name" value="MFS_dom"/>
</dbReference>
<evidence type="ECO:0000313" key="9">
    <source>
        <dbReference type="Proteomes" id="UP001596439"/>
    </source>
</evidence>
<name>A0ABW2PNP7_9BACL</name>
<dbReference type="InterPro" id="IPR036259">
    <property type="entry name" value="MFS_trans_sf"/>
</dbReference>
<sequence length="380" mass="41925">MLRFRFMILLLIVFISGLIQGALIPLLSTLIERDGAPAWVNGLNATMLYVGVIVSAPLLERFVRKYGFRPTIVLGILLTAFATFALPIWPSLLVWAMMRFFIGFGDSALHYGSQVWVTSSTDKRSLGRAMAYYGMSFSLGFAVGPLLAPLVDVWFWLPFLIIVFFCLASLMLVFKVENEFPEVERVKTDSKGRIRLILVGAGYTLLPAFTYGFLEASLNANFPIFTSRNGMSLTETSTLITTFIVMSIVVQLPLGRLADLYGKKRILQIVLTFGTLVFALANVVVDHYVGLLLLFALAGAGLGSTYSLGLAHMTEVLPRSLLPTGNMLYSISFSIGSISGPMIGAYWLSLPKEIYFLMYTLILGILALRLFTSTSKPIDI</sequence>
<comment type="caution">
    <text evidence="8">The sequence shown here is derived from an EMBL/GenBank/DDBJ whole genome shotgun (WGS) entry which is preliminary data.</text>
</comment>
<comment type="subcellular location">
    <subcellularLocation>
        <location evidence="1">Cell membrane</location>
        <topology evidence="1">Multi-pass membrane protein</topology>
    </subcellularLocation>
</comment>
<evidence type="ECO:0000256" key="4">
    <source>
        <dbReference type="ARBA" id="ARBA00022989"/>
    </source>
</evidence>
<keyword evidence="9" id="KW-1185">Reference proteome</keyword>
<dbReference type="Pfam" id="PF07690">
    <property type="entry name" value="MFS_1"/>
    <property type="match status" value="2"/>
</dbReference>
<feature type="domain" description="Major facilitator superfamily (MFS) profile" evidence="7">
    <location>
        <begin position="5"/>
        <end position="376"/>
    </location>
</feature>
<feature type="transmembrane region" description="Helical" evidence="6">
    <location>
        <begin position="326"/>
        <end position="348"/>
    </location>
</feature>
<feature type="transmembrane region" description="Helical" evidence="6">
    <location>
        <begin position="95"/>
        <end position="117"/>
    </location>
</feature>
<feature type="transmembrane region" description="Helical" evidence="6">
    <location>
        <begin position="154"/>
        <end position="174"/>
    </location>
</feature>
<feature type="transmembrane region" description="Helical" evidence="6">
    <location>
        <begin position="266"/>
        <end position="285"/>
    </location>
</feature>
<keyword evidence="4 6" id="KW-1133">Transmembrane helix</keyword>
<dbReference type="EMBL" id="JBHTCE010000003">
    <property type="protein sequence ID" value="MFC7391078.1"/>
    <property type="molecule type" value="Genomic_DNA"/>
</dbReference>
<feature type="transmembrane region" description="Helical" evidence="6">
    <location>
        <begin position="291"/>
        <end position="314"/>
    </location>
</feature>
<keyword evidence="2" id="KW-0813">Transport</keyword>
<evidence type="ECO:0000256" key="1">
    <source>
        <dbReference type="ARBA" id="ARBA00004651"/>
    </source>
</evidence>
<dbReference type="InterPro" id="IPR011701">
    <property type="entry name" value="MFS"/>
</dbReference>
<protein>
    <submittedName>
        <fullName evidence="8">MFS transporter</fullName>
    </submittedName>
</protein>
<evidence type="ECO:0000256" key="5">
    <source>
        <dbReference type="ARBA" id="ARBA00023136"/>
    </source>
</evidence>
<keyword evidence="3 6" id="KW-0812">Transmembrane</keyword>
<reference evidence="9" key="1">
    <citation type="journal article" date="2019" name="Int. J. Syst. Evol. Microbiol.">
        <title>The Global Catalogue of Microorganisms (GCM) 10K type strain sequencing project: providing services to taxonomists for standard genome sequencing and annotation.</title>
        <authorList>
            <consortium name="The Broad Institute Genomics Platform"/>
            <consortium name="The Broad Institute Genome Sequencing Center for Infectious Disease"/>
            <person name="Wu L."/>
            <person name="Ma J."/>
        </authorList>
    </citation>
    <scope>NUCLEOTIDE SEQUENCE [LARGE SCALE GENOMIC DNA]</scope>
    <source>
        <strain evidence="9">CCUG 55590</strain>
    </source>
</reference>
<feature type="transmembrane region" description="Helical" evidence="6">
    <location>
        <begin position="71"/>
        <end position="89"/>
    </location>
</feature>
<dbReference type="PANTHER" id="PTHR23521:SF2">
    <property type="entry name" value="TRANSPORTER MFS SUPERFAMILY"/>
    <property type="match status" value="1"/>
</dbReference>
<evidence type="ECO:0000256" key="2">
    <source>
        <dbReference type="ARBA" id="ARBA00022448"/>
    </source>
</evidence>
<dbReference type="Proteomes" id="UP001596439">
    <property type="component" value="Unassembled WGS sequence"/>
</dbReference>
<dbReference type="RefSeq" id="WP_214790538.1">
    <property type="nucleotide sequence ID" value="NZ_JANIEL010000026.1"/>
</dbReference>
<evidence type="ECO:0000313" key="8">
    <source>
        <dbReference type="EMBL" id="MFC7391078.1"/>
    </source>
</evidence>
<dbReference type="SUPFAM" id="SSF103473">
    <property type="entry name" value="MFS general substrate transporter"/>
    <property type="match status" value="1"/>
</dbReference>
<accession>A0ABW2PNP7</accession>
<dbReference type="PANTHER" id="PTHR23521">
    <property type="entry name" value="TRANSPORTER MFS SUPERFAMILY"/>
    <property type="match status" value="1"/>
</dbReference>
<feature type="transmembrane region" description="Helical" evidence="6">
    <location>
        <begin position="354"/>
        <end position="372"/>
    </location>
</feature>
<organism evidence="8 9">
    <name type="scientific">Exiguobacterium aestuarii</name>
    <dbReference type="NCBI Taxonomy" id="273527"/>
    <lineage>
        <taxon>Bacteria</taxon>
        <taxon>Bacillati</taxon>
        <taxon>Bacillota</taxon>
        <taxon>Bacilli</taxon>
        <taxon>Bacillales</taxon>
        <taxon>Bacillales Family XII. Incertae Sedis</taxon>
        <taxon>Exiguobacterium</taxon>
    </lineage>
</organism>
<evidence type="ECO:0000256" key="6">
    <source>
        <dbReference type="SAM" id="Phobius"/>
    </source>
</evidence>
<feature type="transmembrane region" description="Helical" evidence="6">
    <location>
        <begin position="37"/>
        <end position="59"/>
    </location>
</feature>
<evidence type="ECO:0000259" key="7">
    <source>
        <dbReference type="PROSITE" id="PS50850"/>
    </source>
</evidence>
<feature type="transmembrane region" description="Helical" evidence="6">
    <location>
        <begin position="129"/>
        <end position="148"/>
    </location>
</feature>
<dbReference type="PROSITE" id="PS50850">
    <property type="entry name" value="MFS"/>
    <property type="match status" value="1"/>
</dbReference>
<feature type="transmembrane region" description="Helical" evidence="6">
    <location>
        <begin position="194"/>
        <end position="214"/>
    </location>
</feature>
<keyword evidence="5 6" id="KW-0472">Membrane</keyword>